<keyword evidence="2 4" id="KW-0863">Zinc-finger</keyword>
<evidence type="ECO:0000259" key="6">
    <source>
        <dbReference type="PROSITE" id="PS50178"/>
    </source>
</evidence>
<dbReference type="InterPro" id="IPR000306">
    <property type="entry name" value="Znf_FYVE"/>
</dbReference>
<dbReference type="FunFam" id="3.30.40.10:FF:000084">
    <property type="entry name" value="Zinc finger, FYVE domain-containing 9b"/>
    <property type="match status" value="1"/>
</dbReference>
<feature type="non-terminal residue" evidence="7">
    <location>
        <position position="1"/>
    </location>
</feature>
<evidence type="ECO:0000256" key="5">
    <source>
        <dbReference type="SAM" id="MobiDB-lite"/>
    </source>
</evidence>
<evidence type="ECO:0000313" key="7">
    <source>
        <dbReference type="EMBL" id="NXC54380.1"/>
    </source>
</evidence>
<dbReference type="GO" id="GO:0016197">
    <property type="term" value="P:endosomal transport"/>
    <property type="evidence" value="ECO:0007669"/>
    <property type="project" value="TreeGrafter"/>
</dbReference>
<dbReference type="EMBL" id="VZTH01003976">
    <property type="protein sequence ID" value="NXC54380.1"/>
    <property type="molecule type" value="Genomic_DNA"/>
</dbReference>
<dbReference type="InterPro" id="IPR013083">
    <property type="entry name" value="Znf_RING/FYVE/PHD"/>
</dbReference>
<evidence type="ECO:0000256" key="1">
    <source>
        <dbReference type="ARBA" id="ARBA00022723"/>
    </source>
</evidence>
<comment type="caution">
    <text evidence="7">The sequence shown here is derived from an EMBL/GenBank/DDBJ whole genome shotgun (WGS) entry which is preliminary data.</text>
</comment>
<evidence type="ECO:0000256" key="4">
    <source>
        <dbReference type="PROSITE-ProRule" id="PRU00091"/>
    </source>
</evidence>
<accession>A0A7K8HDE0</accession>
<keyword evidence="8" id="KW-1185">Reference proteome</keyword>
<dbReference type="SUPFAM" id="SSF57903">
    <property type="entry name" value="FYVE/PHD zinc finger"/>
    <property type="match status" value="1"/>
</dbReference>
<feature type="region of interest" description="Disordered" evidence="5">
    <location>
        <begin position="121"/>
        <end position="157"/>
    </location>
</feature>
<dbReference type="Proteomes" id="UP000557196">
    <property type="component" value="Unassembled WGS sequence"/>
</dbReference>
<dbReference type="CDD" id="cd15729">
    <property type="entry name" value="FYVE_endofin"/>
    <property type="match status" value="1"/>
</dbReference>
<dbReference type="AlphaFoldDB" id="A0A7K8HDE0"/>
<dbReference type="Gene3D" id="3.30.40.10">
    <property type="entry name" value="Zinc/RING finger domain, C3HC4 (zinc finger)"/>
    <property type="match status" value="1"/>
</dbReference>
<dbReference type="PANTHER" id="PTHR46319:SF1">
    <property type="entry name" value="ZINC FINGER FYVE DOMAIN-CONTAINING PROTEIN 16"/>
    <property type="match status" value="1"/>
</dbReference>
<dbReference type="GO" id="GO:0008270">
    <property type="term" value="F:zinc ion binding"/>
    <property type="evidence" value="ECO:0007669"/>
    <property type="project" value="UniProtKB-KW"/>
</dbReference>
<feature type="region of interest" description="Disordered" evidence="5">
    <location>
        <begin position="340"/>
        <end position="410"/>
    </location>
</feature>
<reference evidence="7 8" key="1">
    <citation type="submission" date="2019-09" db="EMBL/GenBank/DDBJ databases">
        <title>Bird 10,000 Genomes (B10K) Project - Family phase.</title>
        <authorList>
            <person name="Zhang G."/>
        </authorList>
    </citation>
    <scope>NUCLEOTIDE SEQUENCE [LARGE SCALE GENOMIC DNA]</scope>
    <source>
        <strain evidence="7">B10K-DU-029-36</strain>
        <tissue evidence="7">Muscle</tissue>
    </source>
</reference>
<feature type="compositionally biased region" description="Polar residues" evidence="5">
    <location>
        <begin position="369"/>
        <end position="396"/>
    </location>
</feature>
<protein>
    <submittedName>
        <fullName evidence="7">ZFY16 protein</fullName>
    </submittedName>
</protein>
<dbReference type="InterPro" id="IPR017455">
    <property type="entry name" value="Znf_FYVE-rel"/>
</dbReference>
<keyword evidence="3" id="KW-0862">Zinc</keyword>
<name>A0A7K8HDE0_9CORV</name>
<sequence>VDSIPSDLPKRHQLHKSNATLHGNCVLPGSSCQTEAEVQLEKKVTEENVEENEELNSSEILSSVSSSCISAEDVQTSLSCLSLPVSICGSLVVTEEEVNPLPQNAVAEVISDTVTVHAGESKTRLSGRESCESSNWHEQEDLPEMSESISGKSRDGEKYGTENVMDDGDSQQIQGFASGFLDLEAEPYGVGVDTFYDESMSSLMADFTVEENVIKSDILISDAELDDFLYGQSLQSSVLKSSDNDGNLMEADAPGGNLTDLTSLDFTEVNEELRQTKLEEITSINSNLKASLPASEVEAAAEINMSHGQAMTESGSGALASDVCIKGARPKQLLDLSQGAAGQKQLNRTNDLEREDQGSGSVNPEAPLSDTSVNVGDNSDVGESSSEAGGNQTSEGTESRKTPPALSWKQPLWVPDSEAPNCMNCQAKFTFTKRRHHCRACGKVFCGSCCKRKCKLQYMEKEARVCTGCYEDINKGKEGFLSN</sequence>
<dbReference type="PANTHER" id="PTHR46319">
    <property type="entry name" value="ZINC FINGER FYVE DOMAIN-CONTAINING PROTEIN"/>
    <property type="match status" value="1"/>
</dbReference>
<dbReference type="SMART" id="SM00064">
    <property type="entry name" value="FYVE"/>
    <property type="match status" value="1"/>
</dbReference>
<organism evidence="7 8">
    <name type="scientific">Aleadryas rufinucha</name>
    <name type="common">rufous-naped whistler</name>
    <dbReference type="NCBI Taxonomy" id="461220"/>
    <lineage>
        <taxon>Eukaryota</taxon>
        <taxon>Metazoa</taxon>
        <taxon>Chordata</taxon>
        <taxon>Craniata</taxon>
        <taxon>Vertebrata</taxon>
        <taxon>Euteleostomi</taxon>
        <taxon>Archelosauria</taxon>
        <taxon>Archosauria</taxon>
        <taxon>Dinosauria</taxon>
        <taxon>Saurischia</taxon>
        <taxon>Theropoda</taxon>
        <taxon>Coelurosauria</taxon>
        <taxon>Aves</taxon>
        <taxon>Neognathae</taxon>
        <taxon>Neoaves</taxon>
        <taxon>Telluraves</taxon>
        <taxon>Australaves</taxon>
        <taxon>Passeriformes</taxon>
        <taxon>Corvoidea</taxon>
        <taxon>Pachycephalidae</taxon>
        <taxon>Aleadryas</taxon>
    </lineage>
</organism>
<dbReference type="PROSITE" id="PS50178">
    <property type="entry name" value="ZF_FYVE"/>
    <property type="match status" value="1"/>
</dbReference>
<evidence type="ECO:0000256" key="2">
    <source>
        <dbReference type="ARBA" id="ARBA00022771"/>
    </source>
</evidence>
<dbReference type="Pfam" id="PF01363">
    <property type="entry name" value="FYVE"/>
    <property type="match status" value="1"/>
</dbReference>
<feature type="non-terminal residue" evidence="7">
    <location>
        <position position="483"/>
    </location>
</feature>
<feature type="compositionally biased region" description="Basic and acidic residues" evidence="5">
    <location>
        <begin position="121"/>
        <end position="140"/>
    </location>
</feature>
<gene>
    <name evidence="7" type="primary">Zfyve16_1</name>
    <name evidence="7" type="ORF">ALERUF_R15178</name>
</gene>
<dbReference type="GO" id="GO:0006622">
    <property type="term" value="P:protein targeting to lysosome"/>
    <property type="evidence" value="ECO:0007669"/>
    <property type="project" value="TreeGrafter"/>
</dbReference>
<keyword evidence="1" id="KW-0479">Metal-binding</keyword>
<evidence type="ECO:0000256" key="3">
    <source>
        <dbReference type="ARBA" id="ARBA00022833"/>
    </source>
</evidence>
<evidence type="ECO:0000313" key="8">
    <source>
        <dbReference type="Proteomes" id="UP000557196"/>
    </source>
</evidence>
<proteinExistence type="predicted"/>
<feature type="domain" description="FYVE-type" evidence="6">
    <location>
        <begin position="416"/>
        <end position="474"/>
    </location>
</feature>
<dbReference type="GO" id="GO:0031901">
    <property type="term" value="C:early endosome membrane"/>
    <property type="evidence" value="ECO:0007669"/>
    <property type="project" value="TreeGrafter"/>
</dbReference>
<dbReference type="InterPro" id="IPR011011">
    <property type="entry name" value="Znf_FYVE_PHD"/>
</dbReference>